<sequence length="267" mass="30500">MICCAFGCQNRKAKNIVFIFIEYRHRRRPLKLKADVYVATRECEDRERLPEAVVLEPCERWDEHPDAVLLGREINDDETKGKRKGGKLPDRPARPADGLYLSATLQPDLLKCRTEDFLEVKWSTPAQKMINLACVHDKYGLKKFWEEKIESHVQRTGNEDSRMKNSALSKGFSMPSRSQTRRSGENGKSTGAATFMDRKEPFFEPSARSPFLNAPSRQLQPDEKRIPKTQQLHIPQQPEEHSLSDAVTSNTDVTVIQQHILASPRGS</sequence>
<reference evidence="2 3" key="1">
    <citation type="submission" date="2018-10" db="EMBL/GenBank/DDBJ databases">
        <title>Genome assembly for a Yunnan-Guizhou Plateau 3E fish, Anabarilius grahami (Regan), and its evolutionary and genetic applications.</title>
        <authorList>
            <person name="Jiang W."/>
        </authorList>
    </citation>
    <scope>NUCLEOTIDE SEQUENCE [LARGE SCALE GENOMIC DNA]</scope>
    <source>
        <strain evidence="2">AG-KIZ</strain>
        <tissue evidence="2">Muscle</tissue>
    </source>
</reference>
<evidence type="ECO:0000313" key="3">
    <source>
        <dbReference type="Proteomes" id="UP000281406"/>
    </source>
</evidence>
<organism evidence="2 3">
    <name type="scientific">Anabarilius grahami</name>
    <name type="common">Kanglang fish</name>
    <name type="synonym">Barilius grahami</name>
    <dbReference type="NCBI Taxonomy" id="495550"/>
    <lineage>
        <taxon>Eukaryota</taxon>
        <taxon>Metazoa</taxon>
        <taxon>Chordata</taxon>
        <taxon>Craniata</taxon>
        <taxon>Vertebrata</taxon>
        <taxon>Euteleostomi</taxon>
        <taxon>Actinopterygii</taxon>
        <taxon>Neopterygii</taxon>
        <taxon>Teleostei</taxon>
        <taxon>Ostariophysi</taxon>
        <taxon>Cypriniformes</taxon>
        <taxon>Xenocyprididae</taxon>
        <taxon>Xenocypridinae</taxon>
        <taxon>Xenocypridinae incertae sedis</taxon>
        <taxon>Anabarilius</taxon>
    </lineage>
</organism>
<proteinExistence type="predicted"/>
<feature type="region of interest" description="Disordered" evidence="1">
    <location>
        <begin position="72"/>
        <end position="96"/>
    </location>
</feature>
<protein>
    <submittedName>
        <fullName evidence="2">Uncharacterized protein</fullName>
    </submittedName>
</protein>
<evidence type="ECO:0000256" key="1">
    <source>
        <dbReference type="SAM" id="MobiDB-lite"/>
    </source>
</evidence>
<feature type="region of interest" description="Disordered" evidence="1">
    <location>
        <begin position="155"/>
        <end position="193"/>
    </location>
</feature>
<keyword evidence="3" id="KW-1185">Reference proteome</keyword>
<accession>A0A3N0ZAL5</accession>
<gene>
    <name evidence="2" type="ORF">DPX16_5017</name>
</gene>
<dbReference type="Proteomes" id="UP000281406">
    <property type="component" value="Unassembled WGS sequence"/>
</dbReference>
<dbReference type="OrthoDB" id="8880235at2759"/>
<dbReference type="EMBL" id="RJVU01003789">
    <property type="protein sequence ID" value="ROL54988.1"/>
    <property type="molecule type" value="Genomic_DNA"/>
</dbReference>
<evidence type="ECO:0000313" key="2">
    <source>
        <dbReference type="EMBL" id="ROL54988.1"/>
    </source>
</evidence>
<comment type="caution">
    <text evidence="2">The sequence shown here is derived from an EMBL/GenBank/DDBJ whole genome shotgun (WGS) entry which is preliminary data.</text>
</comment>
<name>A0A3N0ZAL5_ANAGA</name>
<dbReference type="AlphaFoldDB" id="A0A3N0ZAL5"/>